<sequence>MTYDDAGWHYDTVGEHGLPLDNAATHIGMFFAWLAHHHMVDPDNGDVAPLLNRSVTPGRFLRERCCGEINSSMLTPPGAAFTEAAYSSYLRAYRYIPTIAAYDVSYAAPDTWEVYDALAPELDEAYRVFKSTR</sequence>
<dbReference type="Proteomes" id="UP001558474">
    <property type="component" value="Unassembled WGS sequence"/>
</dbReference>
<protein>
    <recommendedName>
        <fullName evidence="1">DUF7832 domain-containing protein</fullName>
    </recommendedName>
</protein>
<feature type="domain" description="DUF7832" evidence="1">
    <location>
        <begin position="3"/>
        <end position="95"/>
    </location>
</feature>
<organism evidence="2 3">
    <name type="scientific">Mycolicibacterium porcinum</name>
    <dbReference type="NCBI Taxonomy" id="39693"/>
    <lineage>
        <taxon>Bacteria</taxon>
        <taxon>Bacillati</taxon>
        <taxon>Actinomycetota</taxon>
        <taxon>Actinomycetes</taxon>
        <taxon>Mycobacteriales</taxon>
        <taxon>Mycobacteriaceae</taxon>
        <taxon>Mycolicibacterium</taxon>
    </lineage>
</organism>
<evidence type="ECO:0000259" key="1">
    <source>
        <dbReference type="Pfam" id="PF25191"/>
    </source>
</evidence>
<gene>
    <name evidence="2" type="ORF">ABFW12_11790</name>
</gene>
<comment type="caution">
    <text evidence="2">The sequence shown here is derived from an EMBL/GenBank/DDBJ whole genome shotgun (WGS) entry which is preliminary data.</text>
</comment>
<proteinExistence type="predicted"/>
<reference evidence="2 3" key="1">
    <citation type="submission" date="2024-04" db="EMBL/GenBank/DDBJ databases">
        <title>Genomic Markers of Mycobacteria.</title>
        <authorList>
            <person name="Soliman M.S."/>
            <person name="Elkholy A."/>
            <person name="Soliman N.S."/>
            <person name="Abbas A."/>
            <person name="Khayrat S."/>
            <person name="Shawky S."/>
        </authorList>
    </citation>
    <scope>NUCLEOTIDE SEQUENCE [LARGE SCALE GENOMIC DNA]</scope>
    <source>
        <strain evidence="2 3">Egy-CU-AM5</strain>
    </source>
</reference>
<name>A0ABV3VFT0_9MYCO</name>
<dbReference type="InterPro" id="IPR057154">
    <property type="entry name" value="DUF7832"/>
</dbReference>
<evidence type="ECO:0000313" key="2">
    <source>
        <dbReference type="EMBL" id="MEX3738911.1"/>
    </source>
</evidence>
<evidence type="ECO:0000313" key="3">
    <source>
        <dbReference type="Proteomes" id="UP001558474"/>
    </source>
</evidence>
<dbReference type="EMBL" id="JBDLOU010000020">
    <property type="protein sequence ID" value="MEX3738911.1"/>
    <property type="molecule type" value="Genomic_DNA"/>
</dbReference>
<dbReference type="Pfam" id="PF25191">
    <property type="entry name" value="DUF7832"/>
    <property type="match status" value="1"/>
</dbReference>
<keyword evidence="3" id="KW-1185">Reference proteome</keyword>
<accession>A0ABV3VFT0</accession>
<dbReference type="RefSeq" id="WP_368573020.1">
    <property type="nucleotide sequence ID" value="NZ_JBDLOU010000020.1"/>
</dbReference>